<keyword evidence="4" id="KW-1185">Reference proteome</keyword>
<proteinExistence type="predicted"/>
<dbReference type="PROSITE" id="PS51257">
    <property type="entry name" value="PROKAR_LIPOPROTEIN"/>
    <property type="match status" value="1"/>
</dbReference>
<evidence type="ECO:0000256" key="2">
    <source>
        <dbReference type="SAM" id="SignalP"/>
    </source>
</evidence>
<keyword evidence="2" id="KW-0732">Signal</keyword>
<feature type="signal peptide" evidence="2">
    <location>
        <begin position="1"/>
        <end position="20"/>
    </location>
</feature>
<feature type="chain" id="PRO_5023034812" description="C2H2-type domain-containing protein" evidence="2">
    <location>
        <begin position="21"/>
        <end position="161"/>
    </location>
</feature>
<evidence type="ECO:0008006" key="5">
    <source>
        <dbReference type="Google" id="ProtNLM"/>
    </source>
</evidence>
<protein>
    <recommendedName>
        <fullName evidence="5">C2H2-type domain-containing protein</fullName>
    </recommendedName>
</protein>
<evidence type="ECO:0000313" key="4">
    <source>
        <dbReference type="Proteomes" id="UP000324222"/>
    </source>
</evidence>
<feature type="region of interest" description="Disordered" evidence="1">
    <location>
        <begin position="51"/>
        <end position="76"/>
    </location>
</feature>
<dbReference type="AlphaFoldDB" id="A0A5B7HQA7"/>
<organism evidence="3 4">
    <name type="scientific">Portunus trituberculatus</name>
    <name type="common">Swimming crab</name>
    <name type="synonym">Neptunus trituberculatus</name>
    <dbReference type="NCBI Taxonomy" id="210409"/>
    <lineage>
        <taxon>Eukaryota</taxon>
        <taxon>Metazoa</taxon>
        <taxon>Ecdysozoa</taxon>
        <taxon>Arthropoda</taxon>
        <taxon>Crustacea</taxon>
        <taxon>Multicrustacea</taxon>
        <taxon>Malacostraca</taxon>
        <taxon>Eumalacostraca</taxon>
        <taxon>Eucarida</taxon>
        <taxon>Decapoda</taxon>
        <taxon>Pleocyemata</taxon>
        <taxon>Brachyura</taxon>
        <taxon>Eubrachyura</taxon>
        <taxon>Portunoidea</taxon>
        <taxon>Portunidae</taxon>
        <taxon>Portuninae</taxon>
        <taxon>Portunus</taxon>
    </lineage>
</organism>
<accession>A0A5B7HQA7</accession>
<evidence type="ECO:0000256" key="1">
    <source>
        <dbReference type="SAM" id="MobiDB-lite"/>
    </source>
</evidence>
<sequence>MGPKHHLLPACIHLYHLSLCIPSLYSSVGLACMSIRREGVEKEDYSVVLRLSPGGDAPQEEEDARRERTTTAAYNHSSSSNRRTIVFFQPAGCDQRRRPDEHNPTQQCSLCFTLATDYYYSIHETREHDLAHNARTVNKLILQYSTMSRTCQGYVILFSHV</sequence>
<name>A0A5B7HQA7_PORTR</name>
<reference evidence="3 4" key="1">
    <citation type="submission" date="2019-05" db="EMBL/GenBank/DDBJ databases">
        <title>Another draft genome of Portunus trituberculatus and its Hox gene families provides insights of decapod evolution.</title>
        <authorList>
            <person name="Jeong J.-H."/>
            <person name="Song I."/>
            <person name="Kim S."/>
            <person name="Choi T."/>
            <person name="Kim D."/>
            <person name="Ryu S."/>
            <person name="Kim W."/>
        </authorList>
    </citation>
    <scope>NUCLEOTIDE SEQUENCE [LARGE SCALE GENOMIC DNA]</scope>
    <source>
        <tissue evidence="3">Muscle</tissue>
    </source>
</reference>
<gene>
    <name evidence="3" type="ORF">E2C01_068987</name>
</gene>
<dbReference type="OrthoDB" id="5877963at2759"/>
<dbReference type="Proteomes" id="UP000324222">
    <property type="component" value="Unassembled WGS sequence"/>
</dbReference>
<dbReference type="EMBL" id="VSRR010039311">
    <property type="protein sequence ID" value="MPC74620.1"/>
    <property type="molecule type" value="Genomic_DNA"/>
</dbReference>
<evidence type="ECO:0000313" key="3">
    <source>
        <dbReference type="EMBL" id="MPC74620.1"/>
    </source>
</evidence>
<comment type="caution">
    <text evidence="3">The sequence shown here is derived from an EMBL/GenBank/DDBJ whole genome shotgun (WGS) entry which is preliminary data.</text>
</comment>